<dbReference type="SUPFAM" id="SSF49464">
    <property type="entry name" value="Carboxypeptidase regulatory domain-like"/>
    <property type="match status" value="1"/>
</dbReference>
<dbReference type="InterPro" id="IPR023996">
    <property type="entry name" value="TonB-dep_OMP_SusC/RagA"/>
</dbReference>
<dbReference type="Gene3D" id="2.170.130.10">
    <property type="entry name" value="TonB-dependent receptor, plug domain"/>
    <property type="match status" value="1"/>
</dbReference>
<reference evidence="10 11" key="1">
    <citation type="submission" date="2019-02" db="EMBL/GenBank/DDBJ databases">
        <title>Genomic Encyclopedia of Type Strains, Phase IV (KMG-IV): sequencing the most valuable type-strain genomes for metagenomic binning, comparative biology and taxonomic classification.</title>
        <authorList>
            <person name="Goeker M."/>
        </authorList>
    </citation>
    <scope>NUCLEOTIDE SEQUENCE [LARGE SCALE GENOMIC DNA]</scope>
    <source>
        <strain evidence="10 11">DSM 18116</strain>
    </source>
</reference>
<dbReference type="EMBL" id="SGXA01000001">
    <property type="protein sequence ID" value="RZS74289.1"/>
    <property type="molecule type" value="Genomic_DNA"/>
</dbReference>
<gene>
    <name evidence="10" type="ORF">EV199_0133</name>
</gene>
<dbReference type="NCBIfam" id="TIGR04056">
    <property type="entry name" value="OMP_RagA_SusC"/>
    <property type="match status" value="1"/>
</dbReference>
<comment type="subcellular location">
    <subcellularLocation>
        <location evidence="1 7">Cell outer membrane</location>
        <topology evidence="1 7">Multi-pass membrane protein</topology>
    </subcellularLocation>
</comment>
<proteinExistence type="inferred from homology"/>
<evidence type="ECO:0000256" key="2">
    <source>
        <dbReference type="ARBA" id="ARBA00022448"/>
    </source>
</evidence>
<dbReference type="InterPro" id="IPR036942">
    <property type="entry name" value="Beta-barrel_TonB_sf"/>
</dbReference>
<dbReference type="Gene3D" id="2.40.170.20">
    <property type="entry name" value="TonB-dependent receptor, beta-barrel domain"/>
    <property type="match status" value="1"/>
</dbReference>
<evidence type="ECO:0000256" key="4">
    <source>
        <dbReference type="ARBA" id="ARBA00022692"/>
    </source>
</evidence>
<keyword evidence="11" id="KW-1185">Reference proteome</keyword>
<keyword evidence="3 7" id="KW-1134">Transmembrane beta strand</keyword>
<dbReference type="NCBIfam" id="TIGR04057">
    <property type="entry name" value="SusC_RagA_signa"/>
    <property type="match status" value="1"/>
</dbReference>
<feature type="domain" description="Secretin/TonB short N-terminal" evidence="8">
    <location>
        <begin position="41"/>
        <end position="92"/>
    </location>
</feature>
<comment type="caution">
    <text evidence="10">The sequence shown here is derived from an EMBL/GenBank/DDBJ whole genome shotgun (WGS) entry which is preliminary data.</text>
</comment>
<sequence length="1103" mass="120641">MLLIAVVLHFPALTMAQKISLSGKKVTLPAAFAEIKKQTNYAVLFNPKILDTAATISINVKDRPLEEFLKDILASQSLRYRIMGTNIIVSKKENNLSGPEEVESDPALVIPGELHGVVFEKGNRPLSGVSVVLKRTGRGTQTDVTGRFTLKGVGVKDTIICSMIGYQTTSIRAVKSEVPMAIVMNIAVNELDEMVVQAYGVTSKRMATGNITKISGEEIRQQPVMNPLLALQGRVPGMVVTPTTGYASSPVKVEIRGRNSLNKNFSGEPLYVVDGIPLSVLDLKGSAANEFGLSKGYAQGGFSTTGGQSVLFGMNPNDIESIEVLKDGDATAIYGSRAANGVILITTKKPKPGKPSFNIGLTQGISDVPRHVKMLNTKEYLAIRRLALKNDGVAPTELNAPDLVLWDTTRYTDWQKELFNTGVNTGINAGFSGGDNRVTYGLSTGYTTNKGRLNRSGKDEALSVRFNLGLRSRNQKLSFNMSAGYTYTYVDAIALSEDMISLPPNAPSILDSKGALNYAEWGGVMGNMYPFSALREPNITRFNNLASNMEINYEILKGLRLMVRAAYSSGMGTSETYRPIASRNPLENPTGEANFGTTKNNTWLIGPQLSFSRFIGKGSLEIMVAGNLENTTTSAVTMMGSGYTNDELLGSISNAVTQRSSDNFAQYKFASLKARVSYNWARKYAITLNGSRDGSSKFAPDRLYGNFGSAGVSWILSEEKWMKQILPSWFNFIKFRTSYGITGSNAVGDYQYLSQWGVAVTGTAALPGYDGVRPYVPRQAVNQQYHWEANKKWDAGVTLSFLKERIGLGVSVYREISDDQLITQSTPSFSGFTTVTANRPGRVENKGLEASLNATLIASKNFTWSIGYGFAYNVNKLLSYPGLDYSPHATAYRIGQSLSTIYLLHYLGIDPLTGDYSFEDHNKDGEIIPIGGFMPGYVKDDSYIAYNPDLEFDGSVSSNIRYKNASLSFILTYSAKKLPNPFLVNAIGGMKNFYMPASELSNYWQKPGDQAQYPRFTNGSLSDIRASDGYYSDGSFLRLQNLFFSYQLPEKLIQKAALTNCSFSVGLNNVFTITRYKGIDPQVLSLSGPPPPRIINASLNVTF</sequence>
<dbReference type="InterPro" id="IPR011662">
    <property type="entry name" value="Secretin/TonB_short_N"/>
</dbReference>
<keyword evidence="6 7" id="KW-0998">Cell outer membrane</keyword>
<dbReference type="Pfam" id="PF13715">
    <property type="entry name" value="CarbopepD_reg_2"/>
    <property type="match status" value="1"/>
</dbReference>
<dbReference type="InterPro" id="IPR012910">
    <property type="entry name" value="Plug_dom"/>
</dbReference>
<dbReference type="GO" id="GO:0009279">
    <property type="term" value="C:cell outer membrane"/>
    <property type="evidence" value="ECO:0007669"/>
    <property type="project" value="UniProtKB-SubCell"/>
</dbReference>
<dbReference type="Pfam" id="PF07715">
    <property type="entry name" value="Plug"/>
    <property type="match status" value="1"/>
</dbReference>
<keyword evidence="2 7" id="KW-0813">Transport</keyword>
<keyword evidence="4 7" id="KW-0812">Transmembrane</keyword>
<evidence type="ECO:0000256" key="5">
    <source>
        <dbReference type="ARBA" id="ARBA00023136"/>
    </source>
</evidence>
<evidence type="ECO:0000259" key="9">
    <source>
        <dbReference type="Pfam" id="PF07715"/>
    </source>
</evidence>
<evidence type="ECO:0000256" key="7">
    <source>
        <dbReference type="PROSITE-ProRule" id="PRU01360"/>
    </source>
</evidence>
<evidence type="ECO:0000256" key="1">
    <source>
        <dbReference type="ARBA" id="ARBA00004571"/>
    </source>
</evidence>
<evidence type="ECO:0000313" key="10">
    <source>
        <dbReference type="EMBL" id="RZS74289.1"/>
    </source>
</evidence>
<comment type="similarity">
    <text evidence="7">Belongs to the TonB-dependent receptor family.</text>
</comment>
<evidence type="ECO:0000313" key="11">
    <source>
        <dbReference type="Proteomes" id="UP000293874"/>
    </source>
</evidence>
<dbReference type="PROSITE" id="PS52016">
    <property type="entry name" value="TONB_DEPENDENT_REC_3"/>
    <property type="match status" value="1"/>
</dbReference>
<organism evidence="10 11">
    <name type="scientific">Pseudobacter ginsenosidimutans</name>
    <dbReference type="NCBI Taxonomy" id="661488"/>
    <lineage>
        <taxon>Bacteria</taxon>
        <taxon>Pseudomonadati</taxon>
        <taxon>Bacteroidota</taxon>
        <taxon>Chitinophagia</taxon>
        <taxon>Chitinophagales</taxon>
        <taxon>Chitinophagaceae</taxon>
        <taxon>Pseudobacter</taxon>
    </lineage>
</organism>
<keyword evidence="5 7" id="KW-0472">Membrane</keyword>
<dbReference type="SUPFAM" id="SSF56935">
    <property type="entry name" value="Porins"/>
    <property type="match status" value="1"/>
</dbReference>
<dbReference type="Proteomes" id="UP000293874">
    <property type="component" value="Unassembled WGS sequence"/>
</dbReference>
<dbReference type="Pfam" id="PF07660">
    <property type="entry name" value="STN"/>
    <property type="match status" value="1"/>
</dbReference>
<name>A0A4Q7N111_9BACT</name>
<accession>A0A4Q7N111</accession>
<feature type="domain" description="TonB-dependent receptor plug" evidence="9">
    <location>
        <begin position="204"/>
        <end position="342"/>
    </location>
</feature>
<dbReference type="InterPro" id="IPR023997">
    <property type="entry name" value="TonB-dep_OMP_SusC/RagA_CS"/>
</dbReference>
<evidence type="ECO:0000259" key="8">
    <source>
        <dbReference type="Pfam" id="PF07660"/>
    </source>
</evidence>
<dbReference type="InterPro" id="IPR037066">
    <property type="entry name" value="Plug_dom_sf"/>
</dbReference>
<protein>
    <submittedName>
        <fullName evidence="10">TonB-linked SusC/RagA family outer membrane protein</fullName>
    </submittedName>
</protein>
<evidence type="ECO:0000256" key="3">
    <source>
        <dbReference type="ARBA" id="ARBA00022452"/>
    </source>
</evidence>
<dbReference type="InterPro" id="IPR008969">
    <property type="entry name" value="CarboxyPept-like_regulatory"/>
</dbReference>
<evidence type="ECO:0000256" key="6">
    <source>
        <dbReference type="ARBA" id="ARBA00023237"/>
    </source>
</evidence>
<dbReference type="InterPro" id="IPR039426">
    <property type="entry name" value="TonB-dep_rcpt-like"/>
</dbReference>
<dbReference type="AlphaFoldDB" id="A0A4Q7N111"/>